<keyword evidence="3" id="KW-1185">Reference proteome</keyword>
<dbReference type="AlphaFoldDB" id="A0A1M7Z6Z9"/>
<dbReference type="EMBL" id="FRXO01000001">
    <property type="protein sequence ID" value="SHO60560.1"/>
    <property type="molecule type" value="Genomic_DNA"/>
</dbReference>
<reference evidence="2 3" key="1">
    <citation type="submission" date="2016-12" db="EMBL/GenBank/DDBJ databases">
        <authorList>
            <person name="Song W.-J."/>
            <person name="Kurnit D.M."/>
        </authorList>
    </citation>
    <scope>NUCLEOTIDE SEQUENCE [LARGE SCALE GENOMIC DNA]</scope>
    <source>
        <strain evidence="2 3">DSM 19599</strain>
    </source>
</reference>
<dbReference type="InterPro" id="IPR041413">
    <property type="entry name" value="MLTR_LBD"/>
</dbReference>
<dbReference type="Gene3D" id="3.30.450.180">
    <property type="match status" value="1"/>
</dbReference>
<dbReference type="Gene3D" id="1.10.260.40">
    <property type="entry name" value="lambda repressor-like DNA-binding domains"/>
    <property type="match status" value="1"/>
</dbReference>
<dbReference type="Pfam" id="PF13560">
    <property type="entry name" value="HTH_31"/>
    <property type="match status" value="1"/>
</dbReference>
<dbReference type="RefSeq" id="WP_244530731.1">
    <property type="nucleotide sequence ID" value="NZ_FRXO01000001.1"/>
</dbReference>
<dbReference type="InterPro" id="IPR001387">
    <property type="entry name" value="Cro/C1-type_HTH"/>
</dbReference>
<dbReference type="PANTHER" id="PTHR35010">
    <property type="entry name" value="BLL4672 PROTEIN-RELATED"/>
    <property type="match status" value="1"/>
</dbReference>
<evidence type="ECO:0000313" key="2">
    <source>
        <dbReference type="EMBL" id="SHO60560.1"/>
    </source>
</evidence>
<gene>
    <name evidence="2" type="ORF">SAMN02745172_00335</name>
</gene>
<protein>
    <submittedName>
        <fullName evidence="2">Helix-turn-helix domain-containing protein</fullName>
    </submittedName>
</protein>
<organism evidence="2 3">
    <name type="scientific">Pseudoxanthobacter soli DSM 19599</name>
    <dbReference type="NCBI Taxonomy" id="1123029"/>
    <lineage>
        <taxon>Bacteria</taxon>
        <taxon>Pseudomonadati</taxon>
        <taxon>Pseudomonadota</taxon>
        <taxon>Alphaproteobacteria</taxon>
        <taxon>Hyphomicrobiales</taxon>
        <taxon>Segnochrobactraceae</taxon>
        <taxon>Pseudoxanthobacter</taxon>
    </lineage>
</organism>
<name>A0A1M7Z6Z9_9HYPH</name>
<dbReference type="Pfam" id="PF17765">
    <property type="entry name" value="MLTR_LBD"/>
    <property type="match status" value="1"/>
</dbReference>
<dbReference type="STRING" id="1123029.SAMN02745172_00335"/>
<dbReference type="GO" id="GO:0003677">
    <property type="term" value="F:DNA binding"/>
    <property type="evidence" value="ECO:0007669"/>
    <property type="project" value="InterPro"/>
</dbReference>
<dbReference type="Proteomes" id="UP000186406">
    <property type="component" value="Unassembled WGS sequence"/>
</dbReference>
<dbReference type="CDD" id="cd00093">
    <property type="entry name" value="HTH_XRE"/>
    <property type="match status" value="1"/>
</dbReference>
<feature type="domain" description="HTH cro/C1-type" evidence="1">
    <location>
        <begin position="14"/>
        <end position="86"/>
    </location>
</feature>
<proteinExistence type="predicted"/>
<evidence type="ECO:0000259" key="1">
    <source>
        <dbReference type="SMART" id="SM00530"/>
    </source>
</evidence>
<dbReference type="SMART" id="SM00530">
    <property type="entry name" value="HTH_XRE"/>
    <property type="match status" value="1"/>
</dbReference>
<accession>A0A1M7Z6Z9</accession>
<dbReference type="PANTHER" id="PTHR35010:SF2">
    <property type="entry name" value="BLL4672 PROTEIN"/>
    <property type="match status" value="1"/>
</dbReference>
<dbReference type="InterPro" id="IPR010982">
    <property type="entry name" value="Lambda_DNA-bd_dom_sf"/>
</dbReference>
<sequence>MDPVITSRRALGAFVRAHRARLSPADVGLPIGERRRTPGLRREELARLCGMSTTWCTWIEQGRDMSLGVAALSRLAAALKLGRAERAYLFELAGKRDPVGVHPADDVLPPSIQHAVEAISVPAYVLDGRCDARAWNAPAARLFVGWLDGDHDRNLLRYIFLSPASRQLILDFERRAARVLAEFRADYSRHMADDAMGGLVEELTVASPLFARLWAAQDVLGRDGGERTFAHPLDGFIRAEQVTWTLGGAIGGRPDLKLSMLVPQSG</sequence>
<evidence type="ECO:0000313" key="3">
    <source>
        <dbReference type="Proteomes" id="UP000186406"/>
    </source>
</evidence>
<dbReference type="SUPFAM" id="SSF47413">
    <property type="entry name" value="lambda repressor-like DNA-binding domains"/>
    <property type="match status" value="1"/>
</dbReference>